<proteinExistence type="predicted"/>
<reference evidence="1 3" key="1">
    <citation type="submission" date="2018-07" db="EMBL/GenBank/DDBJ databases">
        <title>Chitinophaga K2CV101002-2 sp. nov., isolated from a monsoon evergreen broad-leaved forest soil.</title>
        <authorList>
            <person name="Lv Y."/>
        </authorList>
    </citation>
    <scope>NUCLEOTIDE SEQUENCE [LARGE SCALE GENOMIC DNA]</scope>
    <source>
        <strain evidence="1 3">GDMCC 1.1288</strain>
    </source>
</reference>
<accession>A0A3E1Y395</accession>
<dbReference type="RefSeq" id="WP_116978602.1">
    <property type="nucleotide sequence ID" value="NZ_QPMM01000016.1"/>
</dbReference>
<organism evidence="1 3">
    <name type="scientific">Chitinophaga silvatica</name>
    <dbReference type="NCBI Taxonomy" id="2282649"/>
    <lineage>
        <taxon>Bacteria</taxon>
        <taxon>Pseudomonadati</taxon>
        <taxon>Bacteroidota</taxon>
        <taxon>Chitinophagia</taxon>
        <taxon>Chitinophagales</taxon>
        <taxon>Chitinophagaceae</taxon>
        <taxon>Chitinophaga</taxon>
    </lineage>
</organism>
<dbReference type="Proteomes" id="UP000260644">
    <property type="component" value="Unassembled WGS sequence"/>
</dbReference>
<dbReference type="AlphaFoldDB" id="A0A3E1Y395"/>
<protein>
    <submittedName>
        <fullName evidence="1">Uncharacterized protein</fullName>
    </submittedName>
</protein>
<comment type="caution">
    <text evidence="1">The sequence shown here is derived from an EMBL/GenBank/DDBJ whole genome shotgun (WGS) entry which is preliminary data.</text>
</comment>
<dbReference type="EMBL" id="QPMM01000016">
    <property type="protein sequence ID" value="RFS19131.1"/>
    <property type="molecule type" value="Genomic_DNA"/>
</dbReference>
<evidence type="ECO:0000313" key="1">
    <source>
        <dbReference type="EMBL" id="RFS19124.1"/>
    </source>
</evidence>
<sequence>MMEIFSLQYPLKKEGFEIEPFTLERGAIYKVIGPFQLQQYLLGRAYKKHFSLHGKAKVIYSHRAEGFRWKNVRFLLEKRRGASVADFFMQSLNLPDDTTIDNLSGTSSINLFNFELNYDRFDLFYFIELGYDPVGTDLLYQYMRLRINQDKCFIVQDVWATGKELDKITLTKL</sequence>
<name>A0A3E1Y395_9BACT</name>
<dbReference type="EMBL" id="QPMM01000016">
    <property type="protein sequence ID" value="RFS19124.1"/>
    <property type="molecule type" value="Genomic_DNA"/>
</dbReference>
<evidence type="ECO:0000313" key="3">
    <source>
        <dbReference type="Proteomes" id="UP000260644"/>
    </source>
</evidence>
<keyword evidence="3" id="KW-1185">Reference proteome</keyword>
<gene>
    <name evidence="1" type="ORF">DVR12_25290</name>
    <name evidence="2" type="ORF">DVR12_25330</name>
</gene>
<evidence type="ECO:0000313" key="2">
    <source>
        <dbReference type="EMBL" id="RFS19131.1"/>
    </source>
</evidence>